<keyword evidence="2" id="KW-1185">Reference proteome</keyword>
<dbReference type="Pfam" id="PF10719">
    <property type="entry name" value="ComFB"/>
    <property type="match status" value="1"/>
</dbReference>
<evidence type="ECO:0008006" key="3">
    <source>
        <dbReference type="Google" id="ProtNLM"/>
    </source>
</evidence>
<protein>
    <recommendedName>
        <fullName evidence="3">Late competence development protein ComFB</fullName>
    </recommendedName>
</protein>
<dbReference type="Proteomes" id="UP000269883">
    <property type="component" value="Chromosome"/>
</dbReference>
<dbReference type="OrthoDB" id="5459706at2"/>
<gene>
    <name evidence="1" type="ORF">DFE_0110</name>
</gene>
<dbReference type="AlphaFoldDB" id="A0A2Z6AUH0"/>
<reference evidence="1 2" key="1">
    <citation type="journal article" date="2018" name="Sci. Adv.">
        <title>Multi-heme cytochromes provide a pathway for survival in energy-limited environments.</title>
        <authorList>
            <person name="Deng X."/>
            <person name="Dohmae N."/>
            <person name="Nealson K.H."/>
            <person name="Hashimoto K."/>
            <person name="Okamoto A."/>
        </authorList>
    </citation>
    <scope>NUCLEOTIDE SEQUENCE [LARGE SCALE GENOMIC DNA]</scope>
    <source>
        <strain evidence="1 2">IS5</strain>
    </source>
</reference>
<evidence type="ECO:0000313" key="1">
    <source>
        <dbReference type="EMBL" id="BBD06836.1"/>
    </source>
</evidence>
<dbReference type="EMBL" id="AP017378">
    <property type="protein sequence ID" value="BBD06836.1"/>
    <property type="molecule type" value="Genomic_DNA"/>
</dbReference>
<dbReference type="RefSeq" id="WP_126375640.1">
    <property type="nucleotide sequence ID" value="NZ_AP017378.1"/>
</dbReference>
<organism evidence="1 2">
    <name type="scientific">Desulfovibrio ferrophilus</name>
    <dbReference type="NCBI Taxonomy" id="241368"/>
    <lineage>
        <taxon>Bacteria</taxon>
        <taxon>Pseudomonadati</taxon>
        <taxon>Thermodesulfobacteriota</taxon>
        <taxon>Desulfovibrionia</taxon>
        <taxon>Desulfovibrionales</taxon>
        <taxon>Desulfovibrionaceae</taxon>
        <taxon>Desulfovibrio</taxon>
    </lineage>
</organism>
<proteinExistence type="predicted"/>
<dbReference type="InterPro" id="IPR019657">
    <property type="entry name" value="ComFB"/>
</dbReference>
<sequence>MEKKVADLLELYAVGKTNLFFIHNKNEKRVIEAMRHALAEHPDFAPNDIDIQDIYALSLNSLPPRYVQQGTIVLREPVRPDVINDAVREAIETVRTRPNYTPDE</sequence>
<accession>A0A2Z6AUH0</accession>
<dbReference type="KEGG" id="dfl:DFE_0110"/>
<name>A0A2Z6AUH0_9BACT</name>
<evidence type="ECO:0000313" key="2">
    <source>
        <dbReference type="Proteomes" id="UP000269883"/>
    </source>
</evidence>